<evidence type="ECO:0000313" key="2">
    <source>
        <dbReference type="EMBL" id="KAK3262943.1"/>
    </source>
</evidence>
<evidence type="ECO:0000313" key="3">
    <source>
        <dbReference type="Proteomes" id="UP001190700"/>
    </source>
</evidence>
<feature type="compositionally biased region" description="Basic and acidic residues" evidence="1">
    <location>
        <begin position="209"/>
        <end position="227"/>
    </location>
</feature>
<feature type="region of interest" description="Disordered" evidence="1">
    <location>
        <begin position="18"/>
        <end position="68"/>
    </location>
</feature>
<feature type="compositionally biased region" description="Basic and acidic residues" evidence="1">
    <location>
        <begin position="36"/>
        <end position="55"/>
    </location>
</feature>
<name>A0AAE0FNF5_9CHLO</name>
<proteinExistence type="predicted"/>
<comment type="caution">
    <text evidence="2">The sequence shown here is derived from an EMBL/GenBank/DDBJ whole genome shotgun (WGS) entry which is preliminary data.</text>
</comment>
<gene>
    <name evidence="2" type="ORF">CYMTET_28228</name>
</gene>
<feature type="compositionally biased region" description="Acidic residues" evidence="1">
    <location>
        <begin position="127"/>
        <end position="172"/>
    </location>
</feature>
<keyword evidence="3" id="KW-1185">Reference proteome</keyword>
<sequence length="227" mass="24825">MADVEQLFKTYIDIAPEDAQAEEHLAEEAPQQLSQSDEKLQKAAEEASLKDEPTHPRPPGQEAAFMQKGVVVVDTTAIFSKRGYAYIMDSAPTWETPDAGSSQAANDKSMARKKLEQDETLDTGGNTDEEGAAVDVEDDDEAENEDDKAAEIDNEEAGKEDDEEDDEQDAGGDDTAGTPQRSGKTPKRAITSFVMEDDEEIASPSKTPKTAEENQENEKEKQAARRK</sequence>
<dbReference type="EMBL" id="LGRX02015849">
    <property type="protein sequence ID" value="KAK3262943.1"/>
    <property type="molecule type" value="Genomic_DNA"/>
</dbReference>
<organism evidence="2 3">
    <name type="scientific">Cymbomonas tetramitiformis</name>
    <dbReference type="NCBI Taxonomy" id="36881"/>
    <lineage>
        <taxon>Eukaryota</taxon>
        <taxon>Viridiplantae</taxon>
        <taxon>Chlorophyta</taxon>
        <taxon>Pyramimonadophyceae</taxon>
        <taxon>Pyramimonadales</taxon>
        <taxon>Pyramimonadaceae</taxon>
        <taxon>Cymbomonas</taxon>
    </lineage>
</organism>
<accession>A0AAE0FNF5</accession>
<protein>
    <submittedName>
        <fullName evidence="2">Uncharacterized protein</fullName>
    </submittedName>
</protein>
<evidence type="ECO:0000256" key="1">
    <source>
        <dbReference type="SAM" id="MobiDB-lite"/>
    </source>
</evidence>
<dbReference type="Proteomes" id="UP001190700">
    <property type="component" value="Unassembled WGS sequence"/>
</dbReference>
<dbReference type="AlphaFoldDB" id="A0AAE0FNF5"/>
<feature type="region of interest" description="Disordered" evidence="1">
    <location>
        <begin position="92"/>
        <end position="227"/>
    </location>
</feature>
<reference evidence="2 3" key="1">
    <citation type="journal article" date="2015" name="Genome Biol. Evol.">
        <title>Comparative Genomics of a Bacterivorous Green Alga Reveals Evolutionary Causalities and Consequences of Phago-Mixotrophic Mode of Nutrition.</title>
        <authorList>
            <person name="Burns J.A."/>
            <person name="Paasch A."/>
            <person name="Narechania A."/>
            <person name="Kim E."/>
        </authorList>
    </citation>
    <scope>NUCLEOTIDE SEQUENCE [LARGE SCALE GENOMIC DNA]</scope>
    <source>
        <strain evidence="2 3">PLY_AMNH</strain>
    </source>
</reference>